<keyword evidence="1" id="KW-0472">Membrane</keyword>
<name>A0A1I4ZB77_9FLAO</name>
<dbReference type="Pfam" id="PF12969">
    <property type="entry name" value="DUF3857"/>
    <property type="match status" value="1"/>
</dbReference>
<gene>
    <name evidence="4" type="ORF">SAMN04487989_101690</name>
</gene>
<dbReference type="InterPro" id="IPR024618">
    <property type="entry name" value="DUF3857"/>
</dbReference>
<dbReference type="Gene3D" id="2.60.40.3140">
    <property type="match status" value="1"/>
</dbReference>
<dbReference type="InterPro" id="IPR002931">
    <property type="entry name" value="Transglutaminase-like"/>
</dbReference>
<dbReference type="EMBL" id="FOVN01000001">
    <property type="protein sequence ID" value="SFN47544.1"/>
    <property type="molecule type" value="Genomic_DNA"/>
</dbReference>
<dbReference type="AlphaFoldDB" id="A0A1I4ZB77"/>
<dbReference type="Gene3D" id="3.10.620.30">
    <property type="match status" value="1"/>
</dbReference>
<dbReference type="Proteomes" id="UP000198705">
    <property type="component" value="Unassembled WGS sequence"/>
</dbReference>
<protein>
    <submittedName>
        <fullName evidence="4">Transglutaminase-like superfamily protein</fullName>
    </submittedName>
</protein>
<keyword evidence="1" id="KW-1133">Transmembrane helix</keyword>
<feature type="domain" description="Transglutaminase-like" evidence="2">
    <location>
        <begin position="278"/>
        <end position="348"/>
    </location>
</feature>
<keyword evidence="5" id="KW-1185">Reference proteome</keyword>
<feature type="transmembrane region" description="Helical" evidence="1">
    <location>
        <begin position="659"/>
        <end position="678"/>
    </location>
</feature>
<evidence type="ECO:0000313" key="4">
    <source>
        <dbReference type="EMBL" id="SFN47544.1"/>
    </source>
</evidence>
<organism evidence="4 5">
    <name type="scientific">Bizionia echini</name>
    <dbReference type="NCBI Taxonomy" id="649333"/>
    <lineage>
        <taxon>Bacteria</taxon>
        <taxon>Pseudomonadati</taxon>
        <taxon>Bacteroidota</taxon>
        <taxon>Flavobacteriia</taxon>
        <taxon>Flavobacteriales</taxon>
        <taxon>Flavobacteriaceae</taxon>
        <taxon>Bizionia</taxon>
    </lineage>
</organism>
<sequence>MQKLISHLIAVFFVCCAYSQNTVTVSQRPVWVDFQEYNEYPKVDLTEITQGTLTLLADYQTHVPKQEVYFRLVTKITDNVGIQSASNINAVYDPLYQKLDFHAITIIRDGKVIDKLVPNHFQVIRRELNAENYLYDGTLSAMLNMADVRSGDIIDFSYTIKGFNPIHDGKYSNSFILNDYVPIGKINVSIATKNRLNYKLYNTSIQPILSNSNGYNKYNWTVETPDHFQYEDNIPSWKIALPTVVVSDYNSWEEVVQWATSIYANNEPVSDFVKMKVNEINTSYETQGEKIKAILNFVQNDIRYLGLEYGIGSYKPNSPNKVFEQRYGDCKDKSVLMVQMLKELNVEAYPMLVNTTMKSTITKLPPSPAFFDHCVVKVIDEHENELYYDPTIYNQGGSYRKTHFPNYEYGLVIKNNNTAFDTIMSNSDNKIKTLEEFVIKKINAGAALNVTTTYTDVEADRMRNYFKNNSKSNIIKEYENYYSNYYSKIKIVDNPTFKDNILKNEFVVTESYQIDSIWQPMPLKPGFIAIEFIPASLTDVLYIPNMENRKNDMALPYPVSREHKTNIVLPNAWKIETNNDQVSNDIFYYDFSVNYDNKKNEVQLESYLKIQKASVLPEEFKTYTQDLNTIDKSFGYTILIPEDASKIQTETIFSVIGKLVFYIFLIGVFTILLVWFILKKKNSSS</sequence>
<dbReference type="RefSeq" id="WP_092206226.1">
    <property type="nucleotide sequence ID" value="NZ_FOVN01000001.1"/>
</dbReference>
<proteinExistence type="predicted"/>
<dbReference type="InterPro" id="IPR038765">
    <property type="entry name" value="Papain-like_cys_pep_sf"/>
</dbReference>
<dbReference type="STRING" id="649333.SAMN04487989_101690"/>
<dbReference type="SUPFAM" id="SSF54001">
    <property type="entry name" value="Cysteine proteinases"/>
    <property type="match status" value="1"/>
</dbReference>
<evidence type="ECO:0000313" key="5">
    <source>
        <dbReference type="Proteomes" id="UP000198705"/>
    </source>
</evidence>
<dbReference type="Pfam" id="PF01841">
    <property type="entry name" value="Transglut_core"/>
    <property type="match status" value="1"/>
</dbReference>
<accession>A0A1I4ZB77</accession>
<dbReference type="Gene3D" id="2.60.120.1130">
    <property type="match status" value="1"/>
</dbReference>
<keyword evidence="1" id="KW-0812">Transmembrane</keyword>
<dbReference type="OrthoDB" id="8595007at2"/>
<feature type="domain" description="DUF3857" evidence="3">
    <location>
        <begin position="66"/>
        <end position="223"/>
    </location>
</feature>
<reference evidence="5" key="1">
    <citation type="submission" date="2016-10" db="EMBL/GenBank/DDBJ databases">
        <authorList>
            <person name="Varghese N."/>
            <person name="Submissions S."/>
        </authorList>
    </citation>
    <scope>NUCLEOTIDE SEQUENCE [LARGE SCALE GENOMIC DNA]</scope>
    <source>
        <strain evidence="5">DSM 23925</strain>
    </source>
</reference>
<evidence type="ECO:0000259" key="3">
    <source>
        <dbReference type="Pfam" id="PF12969"/>
    </source>
</evidence>
<evidence type="ECO:0000256" key="1">
    <source>
        <dbReference type="SAM" id="Phobius"/>
    </source>
</evidence>
<evidence type="ECO:0000259" key="2">
    <source>
        <dbReference type="Pfam" id="PF01841"/>
    </source>
</evidence>